<gene>
    <name evidence="2" type="ORF">PsYK624_128210</name>
</gene>
<accession>A0A9P3GKG3</accession>
<dbReference type="Proteomes" id="UP000703269">
    <property type="component" value="Unassembled WGS sequence"/>
</dbReference>
<sequence>MCYTPVNSAETNDPEHSVEEEFKPATGSTPESRVPSSLLDSSTSHMAVYDDPYGAIEHLSPPPAVRVPPMPPLPSHILEGRTLLNKYKTLRQARRARQSADHEARKPSKRYATDGGVCLSGGRTSAQTIATIGSAQSKRSEDTVQTCSTMPPPYGVYS</sequence>
<evidence type="ECO:0000256" key="1">
    <source>
        <dbReference type="SAM" id="MobiDB-lite"/>
    </source>
</evidence>
<reference evidence="2 3" key="1">
    <citation type="submission" date="2021-08" db="EMBL/GenBank/DDBJ databases">
        <title>Draft Genome Sequence of Phanerochaete sordida strain YK-624.</title>
        <authorList>
            <person name="Mori T."/>
            <person name="Dohra H."/>
            <person name="Suzuki T."/>
            <person name="Kawagishi H."/>
            <person name="Hirai H."/>
        </authorList>
    </citation>
    <scope>NUCLEOTIDE SEQUENCE [LARGE SCALE GENOMIC DNA]</scope>
    <source>
        <strain evidence="2 3">YK-624</strain>
    </source>
</reference>
<feature type="compositionally biased region" description="Polar residues" evidence="1">
    <location>
        <begin position="122"/>
        <end position="149"/>
    </location>
</feature>
<feature type="region of interest" description="Disordered" evidence="1">
    <location>
        <begin position="93"/>
        <end position="158"/>
    </location>
</feature>
<dbReference type="EMBL" id="BPQB01000062">
    <property type="protein sequence ID" value="GJE96621.1"/>
    <property type="molecule type" value="Genomic_DNA"/>
</dbReference>
<keyword evidence="3" id="KW-1185">Reference proteome</keyword>
<name>A0A9P3GKG3_9APHY</name>
<evidence type="ECO:0000313" key="2">
    <source>
        <dbReference type="EMBL" id="GJE96621.1"/>
    </source>
</evidence>
<comment type="caution">
    <text evidence="2">The sequence shown here is derived from an EMBL/GenBank/DDBJ whole genome shotgun (WGS) entry which is preliminary data.</text>
</comment>
<dbReference type="AlphaFoldDB" id="A0A9P3GKG3"/>
<feature type="compositionally biased region" description="Polar residues" evidence="1">
    <location>
        <begin position="26"/>
        <end position="40"/>
    </location>
</feature>
<evidence type="ECO:0000313" key="3">
    <source>
        <dbReference type="Proteomes" id="UP000703269"/>
    </source>
</evidence>
<proteinExistence type="predicted"/>
<feature type="compositionally biased region" description="Polar residues" evidence="1">
    <location>
        <begin position="1"/>
        <end position="11"/>
    </location>
</feature>
<organism evidence="2 3">
    <name type="scientific">Phanerochaete sordida</name>
    <dbReference type="NCBI Taxonomy" id="48140"/>
    <lineage>
        <taxon>Eukaryota</taxon>
        <taxon>Fungi</taxon>
        <taxon>Dikarya</taxon>
        <taxon>Basidiomycota</taxon>
        <taxon>Agaricomycotina</taxon>
        <taxon>Agaricomycetes</taxon>
        <taxon>Polyporales</taxon>
        <taxon>Phanerochaetaceae</taxon>
        <taxon>Phanerochaete</taxon>
    </lineage>
</organism>
<feature type="compositionally biased region" description="Basic and acidic residues" evidence="1">
    <location>
        <begin position="13"/>
        <end position="23"/>
    </location>
</feature>
<feature type="region of interest" description="Disordered" evidence="1">
    <location>
        <begin position="1"/>
        <end position="40"/>
    </location>
</feature>
<protein>
    <submittedName>
        <fullName evidence="2">Uncharacterized protein</fullName>
    </submittedName>
</protein>